<evidence type="ECO:0000313" key="7">
    <source>
        <dbReference type="Proteomes" id="UP001457282"/>
    </source>
</evidence>
<evidence type="ECO:0000313" key="6">
    <source>
        <dbReference type="EMBL" id="KAK9930638.1"/>
    </source>
</evidence>
<dbReference type="InterPro" id="IPR027417">
    <property type="entry name" value="P-loop_NTPase"/>
</dbReference>
<gene>
    <name evidence="6" type="ORF">M0R45_027672</name>
</gene>
<sequence length="104" mass="11125">MFNIFVFLDIPVGSLVAIVGSTGEGKTSLVSAIYVTTFYFGSFFESSRYQKAIDVIALRYDLDLLPGGDLTETGEGGVNISGGQKQRVPMASVVYSSMEARVLG</sequence>
<name>A0AAW1X185_RUBAR</name>
<dbReference type="PANTHER" id="PTHR24223">
    <property type="entry name" value="ATP-BINDING CASSETTE SUB-FAMILY C"/>
    <property type="match status" value="1"/>
</dbReference>
<evidence type="ECO:0000256" key="2">
    <source>
        <dbReference type="ARBA" id="ARBA00009726"/>
    </source>
</evidence>
<dbReference type="Gene3D" id="3.40.50.300">
    <property type="entry name" value="P-loop containing nucleotide triphosphate hydrolases"/>
    <property type="match status" value="1"/>
</dbReference>
<dbReference type="GO" id="GO:0042626">
    <property type="term" value="F:ATPase-coupled transmembrane transporter activity"/>
    <property type="evidence" value="ECO:0007669"/>
    <property type="project" value="TreeGrafter"/>
</dbReference>
<dbReference type="Proteomes" id="UP001457282">
    <property type="component" value="Unassembled WGS sequence"/>
</dbReference>
<evidence type="ECO:0008006" key="8">
    <source>
        <dbReference type="Google" id="ProtNLM"/>
    </source>
</evidence>
<evidence type="ECO:0000256" key="5">
    <source>
        <dbReference type="SAM" id="SignalP"/>
    </source>
</evidence>
<keyword evidence="4" id="KW-0067">ATP-binding</keyword>
<organism evidence="6 7">
    <name type="scientific">Rubus argutus</name>
    <name type="common">Southern blackberry</name>
    <dbReference type="NCBI Taxonomy" id="59490"/>
    <lineage>
        <taxon>Eukaryota</taxon>
        <taxon>Viridiplantae</taxon>
        <taxon>Streptophyta</taxon>
        <taxon>Embryophyta</taxon>
        <taxon>Tracheophyta</taxon>
        <taxon>Spermatophyta</taxon>
        <taxon>Magnoliopsida</taxon>
        <taxon>eudicotyledons</taxon>
        <taxon>Gunneridae</taxon>
        <taxon>Pentapetalae</taxon>
        <taxon>rosids</taxon>
        <taxon>fabids</taxon>
        <taxon>Rosales</taxon>
        <taxon>Rosaceae</taxon>
        <taxon>Rosoideae</taxon>
        <taxon>Rosoideae incertae sedis</taxon>
        <taxon>Rubus</taxon>
    </lineage>
</organism>
<evidence type="ECO:0000256" key="3">
    <source>
        <dbReference type="ARBA" id="ARBA00022741"/>
    </source>
</evidence>
<feature type="chain" id="PRO_5043788803" description="ABC transporter domain-containing protein" evidence="5">
    <location>
        <begin position="18"/>
        <end position="104"/>
    </location>
</feature>
<dbReference type="GO" id="GO:0005524">
    <property type="term" value="F:ATP binding"/>
    <property type="evidence" value="ECO:0007669"/>
    <property type="project" value="UniProtKB-KW"/>
</dbReference>
<evidence type="ECO:0000256" key="4">
    <source>
        <dbReference type="ARBA" id="ARBA00022840"/>
    </source>
</evidence>
<dbReference type="GO" id="GO:0016020">
    <property type="term" value="C:membrane"/>
    <property type="evidence" value="ECO:0007669"/>
    <property type="project" value="UniProtKB-SubCell"/>
</dbReference>
<accession>A0AAW1X185</accession>
<comment type="similarity">
    <text evidence="2">Belongs to the ABC transporter superfamily. ABCC family. Conjugate transporter (TC 3.A.1.208) subfamily.</text>
</comment>
<comment type="subcellular location">
    <subcellularLocation>
        <location evidence="1">Membrane</location>
        <topology evidence="1">Multi-pass membrane protein</topology>
    </subcellularLocation>
</comment>
<dbReference type="SUPFAM" id="SSF52540">
    <property type="entry name" value="P-loop containing nucleoside triphosphate hydrolases"/>
    <property type="match status" value="1"/>
</dbReference>
<keyword evidence="3" id="KW-0547">Nucleotide-binding</keyword>
<feature type="signal peptide" evidence="5">
    <location>
        <begin position="1"/>
        <end position="17"/>
    </location>
</feature>
<comment type="caution">
    <text evidence="6">The sequence shown here is derived from an EMBL/GenBank/DDBJ whole genome shotgun (WGS) entry which is preliminary data.</text>
</comment>
<reference evidence="6 7" key="1">
    <citation type="journal article" date="2023" name="G3 (Bethesda)">
        <title>A chromosome-length genome assembly and annotation of blackberry (Rubus argutus, cv. 'Hillquist').</title>
        <authorList>
            <person name="Bruna T."/>
            <person name="Aryal R."/>
            <person name="Dudchenko O."/>
            <person name="Sargent D.J."/>
            <person name="Mead D."/>
            <person name="Buti M."/>
            <person name="Cavallini A."/>
            <person name="Hytonen T."/>
            <person name="Andres J."/>
            <person name="Pham M."/>
            <person name="Weisz D."/>
            <person name="Mascagni F."/>
            <person name="Usai G."/>
            <person name="Natali L."/>
            <person name="Bassil N."/>
            <person name="Fernandez G.E."/>
            <person name="Lomsadze A."/>
            <person name="Armour M."/>
            <person name="Olukolu B."/>
            <person name="Poorten T."/>
            <person name="Britton C."/>
            <person name="Davik J."/>
            <person name="Ashrafi H."/>
            <person name="Aiden E.L."/>
            <person name="Borodovsky M."/>
            <person name="Worthington M."/>
        </authorList>
    </citation>
    <scope>NUCLEOTIDE SEQUENCE [LARGE SCALE GENOMIC DNA]</scope>
    <source>
        <strain evidence="6">PI 553951</strain>
    </source>
</reference>
<keyword evidence="7" id="KW-1185">Reference proteome</keyword>
<dbReference type="PANTHER" id="PTHR24223:SF456">
    <property type="entry name" value="MULTIDRUG RESISTANCE-ASSOCIATED PROTEIN LETHAL(2)03659"/>
    <property type="match status" value="1"/>
</dbReference>
<keyword evidence="5" id="KW-0732">Signal</keyword>
<dbReference type="AlphaFoldDB" id="A0AAW1X185"/>
<proteinExistence type="inferred from homology"/>
<dbReference type="EMBL" id="JBEDUW010000005">
    <property type="protein sequence ID" value="KAK9930638.1"/>
    <property type="molecule type" value="Genomic_DNA"/>
</dbReference>
<evidence type="ECO:0000256" key="1">
    <source>
        <dbReference type="ARBA" id="ARBA00004141"/>
    </source>
</evidence>
<dbReference type="InterPro" id="IPR050173">
    <property type="entry name" value="ABC_transporter_C-like"/>
</dbReference>
<protein>
    <recommendedName>
        <fullName evidence="8">ABC transporter domain-containing protein</fullName>
    </recommendedName>
</protein>